<dbReference type="Proteomes" id="UP000038040">
    <property type="component" value="Unplaced"/>
</dbReference>
<dbReference type="PANTHER" id="PTHR21523">
    <property type="match status" value="1"/>
</dbReference>
<dbReference type="PANTHER" id="PTHR21523:SF37">
    <property type="entry name" value="MLT-TEN (MLT-10) RELATED"/>
    <property type="match status" value="1"/>
</dbReference>
<evidence type="ECO:0000313" key="5">
    <source>
        <dbReference type="WBParaSite" id="DME_0000891401-mRNA-1"/>
    </source>
</evidence>
<evidence type="ECO:0000313" key="2">
    <source>
        <dbReference type="EMBL" id="VDN52787.1"/>
    </source>
</evidence>
<feature type="transmembrane region" description="Helical" evidence="1">
    <location>
        <begin position="334"/>
        <end position="357"/>
    </location>
</feature>
<dbReference type="Proteomes" id="UP000274756">
    <property type="component" value="Unassembled WGS sequence"/>
</dbReference>
<evidence type="ECO:0000313" key="4">
    <source>
        <dbReference type="Proteomes" id="UP000274756"/>
    </source>
</evidence>
<sequence length="483" mass="53841">MMEIKEKKIAIDEEKRAEEKMAKFFEFAKFGAARLLDARKPTKAERKMAAKMGFPADMVRQISRKDNFEKKRTTHLLKLFKSAAKLAMASAGKNVSNDGSLSFASPRFFSTVPDTADDNSTLFSPSLFSLHDKGKGIEALTSLPKLISSSKINDYEYWLNFIMEASGINDVVDSLKTKNEDPFFMRFKEFPRGIDGQPMYFTKENVTEIGGDPEKRKVESFENLTKSLTAKQLHEFNDTGYSIMEPNQINYIYGPNSPYNDSKALDRLVNLNESTIRRHIITNIRDLASHEAEEAYQRRKKRAIVLSPSVLITYLFAAKQLSTPLILSPVLINSLIFSPVIFGPVILSPWLFVALVLSPRVMAPLVLSPAGLSVLILTPLVMDPLILTPAALVPFILSPNVLSPNILVPNVMVTYILSPFCLSPNIMSPGLLDAIVLSPFVLSPSVFSPLHYSVLYMSPHAFSPLINSTGKNVELIFSPSFFS</sequence>
<keyword evidence="1" id="KW-0812">Transmembrane</keyword>
<feature type="transmembrane region" description="Helical" evidence="1">
    <location>
        <begin position="303"/>
        <end position="322"/>
    </location>
</feature>
<dbReference type="WBParaSite" id="DME_0000891401-mRNA-1">
    <property type="protein sequence ID" value="DME_0000891401-mRNA-1"/>
    <property type="gene ID" value="DME_0000891401"/>
</dbReference>
<dbReference type="InterPro" id="IPR006954">
    <property type="entry name" value="Mlt-10-like"/>
</dbReference>
<name>A0A158Q625_DRAME</name>
<evidence type="ECO:0000313" key="3">
    <source>
        <dbReference type="Proteomes" id="UP000038040"/>
    </source>
</evidence>
<reference evidence="5" key="1">
    <citation type="submission" date="2016-04" db="UniProtKB">
        <authorList>
            <consortium name="WormBaseParasite"/>
        </authorList>
    </citation>
    <scope>IDENTIFICATION</scope>
</reference>
<feature type="transmembrane region" description="Helical" evidence="1">
    <location>
        <begin position="364"/>
        <end position="382"/>
    </location>
</feature>
<dbReference type="EMBL" id="UYYG01000078">
    <property type="protein sequence ID" value="VDN52787.1"/>
    <property type="molecule type" value="Genomic_DNA"/>
</dbReference>
<proteinExistence type="predicted"/>
<keyword evidence="1" id="KW-1133">Transmembrane helix</keyword>
<gene>
    <name evidence="2" type="ORF">DME_LOCUS2760</name>
</gene>
<dbReference type="AlphaFoldDB" id="A0A158Q625"/>
<organism evidence="3 5">
    <name type="scientific">Dracunculus medinensis</name>
    <name type="common">Guinea worm</name>
    <dbReference type="NCBI Taxonomy" id="318479"/>
    <lineage>
        <taxon>Eukaryota</taxon>
        <taxon>Metazoa</taxon>
        <taxon>Ecdysozoa</taxon>
        <taxon>Nematoda</taxon>
        <taxon>Chromadorea</taxon>
        <taxon>Rhabditida</taxon>
        <taxon>Spirurina</taxon>
        <taxon>Dracunculoidea</taxon>
        <taxon>Dracunculidae</taxon>
        <taxon>Dracunculus</taxon>
    </lineage>
</organism>
<dbReference type="OrthoDB" id="5917548at2759"/>
<accession>A0A158Q625</accession>
<dbReference type="STRING" id="318479.A0A158Q625"/>
<protein>
    <submittedName>
        <fullName evidence="2 5">Uncharacterized protein</fullName>
    </submittedName>
</protein>
<keyword evidence="4" id="KW-1185">Reference proteome</keyword>
<dbReference type="Pfam" id="PF04870">
    <property type="entry name" value="Moulting_cycle"/>
    <property type="match status" value="1"/>
</dbReference>
<reference evidence="2 4" key="2">
    <citation type="submission" date="2018-11" db="EMBL/GenBank/DDBJ databases">
        <authorList>
            <consortium name="Pathogen Informatics"/>
        </authorList>
    </citation>
    <scope>NUCLEOTIDE SEQUENCE [LARGE SCALE GENOMIC DNA]</scope>
</reference>
<keyword evidence="1" id="KW-0472">Membrane</keyword>
<evidence type="ECO:0000256" key="1">
    <source>
        <dbReference type="SAM" id="Phobius"/>
    </source>
</evidence>